<sequence>MTRFLLFISIIAMCASCGSGGGGNFQDSTTTLIIADTCAVIFHPAGDKLTYLKNTFNKNSFAAMEQSNNANLVADSAYLAKMGVKIISTNKVKIKFHKKNGEDVDINLMHEKYAWEIFLFDSYNDPVKADITDIETAVQEAGIAK</sequence>
<gene>
    <name evidence="1" type="ORF">SAMN05661012_01500</name>
    <name evidence="2" type="ORF">SR876_22330</name>
</gene>
<protein>
    <submittedName>
        <fullName evidence="1">Uncharacterized protein</fullName>
    </submittedName>
</protein>
<dbReference type="EMBL" id="FPIZ01000004">
    <property type="protein sequence ID" value="SFW39168.1"/>
    <property type="molecule type" value="Genomic_DNA"/>
</dbReference>
<reference evidence="1 3" key="1">
    <citation type="submission" date="2016-11" db="EMBL/GenBank/DDBJ databases">
        <authorList>
            <person name="Jaros S."/>
            <person name="Januszkiewicz K."/>
            <person name="Wedrychowicz H."/>
        </authorList>
    </citation>
    <scope>NUCLEOTIDE SEQUENCE [LARGE SCALE GENOMIC DNA]</scope>
    <source>
        <strain evidence="1 3">DSM 784</strain>
    </source>
</reference>
<dbReference type="RefSeq" id="WP_143150654.1">
    <property type="nucleotide sequence ID" value="NZ_CP139972.1"/>
</dbReference>
<evidence type="ECO:0000313" key="1">
    <source>
        <dbReference type="EMBL" id="SFW39168.1"/>
    </source>
</evidence>
<organism evidence="1 3">
    <name type="scientific">Chitinophaga sancti</name>
    <dbReference type="NCBI Taxonomy" id="1004"/>
    <lineage>
        <taxon>Bacteria</taxon>
        <taxon>Pseudomonadati</taxon>
        <taxon>Bacteroidota</taxon>
        <taxon>Chitinophagia</taxon>
        <taxon>Chitinophagales</taxon>
        <taxon>Chitinophagaceae</taxon>
        <taxon>Chitinophaga</taxon>
    </lineage>
</organism>
<evidence type="ECO:0000313" key="4">
    <source>
        <dbReference type="Proteomes" id="UP001326715"/>
    </source>
</evidence>
<evidence type="ECO:0000313" key="2">
    <source>
        <dbReference type="EMBL" id="WQG87668.1"/>
    </source>
</evidence>
<dbReference type="EMBL" id="CP140154">
    <property type="protein sequence ID" value="WQG87668.1"/>
    <property type="molecule type" value="Genomic_DNA"/>
</dbReference>
<evidence type="ECO:0000313" key="3">
    <source>
        <dbReference type="Proteomes" id="UP000183788"/>
    </source>
</evidence>
<dbReference type="Proteomes" id="UP000183788">
    <property type="component" value="Unassembled WGS sequence"/>
</dbReference>
<accession>A0A1K1NUL1</accession>
<dbReference type="AlphaFoldDB" id="A0A1K1NUL1"/>
<name>A0A1K1NUL1_9BACT</name>
<dbReference type="STRING" id="1004.SAMN05661012_01500"/>
<proteinExistence type="predicted"/>
<dbReference type="Proteomes" id="UP001326715">
    <property type="component" value="Chromosome"/>
</dbReference>
<reference evidence="2 4" key="2">
    <citation type="submission" date="2023-11" db="EMBL/GenBank/DDBJ databases">
        <title>MicrobeMod: A computational toolkit for identifying prokaryotic methylation and restriction-modification with nanopore sequencing.</title>
        <authorList>
            <person name="Crits-Christoph A."/>
            <person name="Kang S.C."/>
            <person name="Lee H."/>
            <person name="Ostrov N."/>
        </authorList>
    </citation>
    <scope>NUCLEOTIDE SEQUENCE [LARGE SCALE GENOMIC DNA]</scope>
    <source>
        <strain evidence="2 4">ATCC 23090</strain>
    </source>
</reference>
<keyword evidence="4" id="KW-1185">Reference proteome</keyword>
<dbReference type="OrthoDB" id="885909at2"/>